<comment type="similarity">
    <text evidence="1">Belongs to the inositol phosphokinase (IPK) family.</text>
</comment>
<organism evidence="3 4">
    <name type="scientific">Nothophoma quercina</name>
    <dbReference type="NCBI Taxonomy" id="749835"/>
    <lineage>
        <taxon>Eukaryota</taxon>
        <taxon>Fungi</taxon>
        <taxon>Dikarya</taxon>
        <taxon>Ascomycota</taxon>
        <taxon>Pezizomycotina</taxon>
        <taxon>Dothideomycetes</taxon>
        <taxon>Pleosporomycetidae</taxon>
        <taxon>Pleosporales</taxon>
        <taxon>Pleosporineae</taxon>
        <taxon>Didymellaceae</taxon>
        <taxon>Nothophoma</taxon>
    </lineage>
</organism>
<protein>
    <recommendedName>
        <fullName evidence="1">Kinase</fullName>
        <ecNumber evidence="1">2.7.-.-</ecNumber>
    </recommendedName>
</protein>
<evidence type="ECO:0000256" key="1">
    <source>
        <dbReference type="RuleBase" id="RU363090"/>
    </source>
</evidence>
<keyword evidence="1" id="KW-0808">Transferase</keyword>
<proteinExistence type="inferred from homology"/>
<dbReference type="GO" id="GO:0016301">
    <property type="term" value="F:kinase activity"/>
    <property type="evidence" value="ECO:0007669"/>
    <property type="project" value="UniProtKB-KW"/>
</dbReference>
<dbReference type="InterPro" id="IPR005522">
    <property type="entry name" value="IPK"/>
</dbReference>
<feature type="compositionally biased region" description="Polar residues" evidence="2">
    <location>
        <begin position="66"/>
        <end position="91"/>
    </location>
</feature>
<evidence type="ECO:0000256" key="2">
    <source>
        <dbReference type="SAM" id="MobiDB-lite"/>
    </source>
</evidence>
<evidence type="ECO:0000313" key="3">
    <source>
        <dbReference type="EMBL" id="KAL1604731.1"/>
    </source>
</evidence>
<feature type="compositionally biased region" description="Low complexity" evidence="2">
    <location>
        <begin position="522"/>
        <end position="531"/>
    </location>
</feature>
<feature type="compositionally biased region" description="Basic and acidic residues" evidence="2">
    <location>
        <begin position="340"/>
        <end position="349"/>
    </location>
</feature>
<keyword evidence="4" id="KW-1185">Reference proteome</keyword>
<evidence type="ECO:0000313" key="4">
    <source>
        <dbReference type="Proteomes" id="UP001521222"/>
    </source>
</evidence>
<sequence length="643" mass="70504">MGSPGPSHGTPTASPSKLSPNGPADTAVTPRKLSQTGRSKTAPIAPEKSLWQSSFDRPQLDERDSIFSTTYLASDSPISSPRANAAATTNEPNDDAPEHSLSEMAAPAPLQRRLIDPPFFRRKESTYPPVALQNPQSILATQFAQHAPIESVMGLEAARQSPPPFMSPVDSPVRRSSTPHNADAHSALNKALTDTEERRRNREWREGKPVPFRGSAAHEDPTLDDAAVKKIEATLPKAEQTSSGRSRKASHFLRVFKDAEGPEEQQKRDERSKDRRATDKALPSLSEEVDASALTQSLQQAARPASVVQTPHDEDVESYFEIPGSVSKHHLAPESAAGTQREEESDKRQLPWPLLEEIRNFTNLTPGAVPGSSMSRSLPASVLDKLHAHANRITGSQSQDEPADHFQPQEKEGTNQSPASEEDEDSEREQISSALYFPHRQHKVAEPSTPADETRRPEMDDSRKRNSIHAGKVPRGWDTGEAVQTPEEVEISLQSQDTNQCLHGDIAATASVLKETDKPLTSASSDAISAESESEIESLAESTQSLLGYESSATDDLGTTPTATISKTENKSVTAPAPQPPAPLGAVELKPYNHQVGGHSTVYRFSRRAVCKQLNNRENEFYETVERHHPELLDFLPRYDYHH</sequence>
<feature type="region of interest" description="Disordered" evidence="2">
    <location>
        <begin position="519"/>
        <end position="586"/>
    </location>
</feature>
<feature type="compositionally biased region" description="Basic and acidic residues" evidence="2">
    <location>
        <begin position="452"/>
        <end position="464"/>
    </location>
</feature>
<name>A0ABR3RJV6_9PLEO</name>
<feature type="compositionally biased region" description="Basic and acidic residues" evidence="2">
    <location>
        <begin position="216"/>
        <end position="232"/>
    </location>
</feature>
<comment type="caution">
    <text evidence="3">The sequence shown here is derived from an EMBL/GenBank/DDBJ whole genome shotgun (WGS) entry which is preliminary data.</text>
</comment>
<keyword evidence="1 3" id="KW-0418">Kinase</keyword>
<feature type="region of interest" description="Disordered" evidence="2">
    <location>
        <begin position="326"/>
        <end position="481"/>
    </location>
</feature>
<feature type="region of interest" description="Disordered" evidence="2">
    <location>
        <begin position="156"/>
        <end position="313"/>
    </location>
</feature>
<feature type="compositionally biased region" description="Basic and acidic residues" evidence="2">
    <location>
        <begin position="255"/>
        <end position="279"/>
    </location>
</feature>
<dbReference type="Proteomes" id="UP001521222">
    <property type="component" value="Unassembled WGS sequence"/>
</dbReference>
<reference evidence="3 4" key="1">
    <citation type="submission" date="2024-02" db="EMBL/GenBank/DDBJ databases">
        <title>De novo assembly and annotation of 12 fungi associated with fruit tree decline syndrome in Ontario, Canada.</title>
        <authorList>
            <person name="Sulman M."/>
            <person name="Ellouze W."/>
            <person name="Ilyukhin E."/>
        </authorList>
    </citation>
    <scope>NUCLEOTIDE SEQUENCE [LARGE SCALE GENOMIC DNA]</scope>
    <source>
        <strain evidence="3 4">M97-236</strain>
    </source>
</reference>
<dbReference type="SUPFAM" id="SSF56104">
    <property type="entry name" value="SAICAR synthase-like"/>
    <property type="match status" value="1"/>
</dbReference>
<feature type="compositionally biased region" description="Basic and acidic residues" evidence="2">
    <location>
        <begin position="193"/>
        <end position="208"/>
    </location>
</feature>
<accession>A0ABR3RJV6</accession>
<feature type="compositionally biased region" description="Polar residues" evidence="2">
    <location>
        <begin position="543"/>
        <end position="573"/>
    </location>
</feature>
<dbReference type="PANTHER" id="PTHR12400">
    <property type="entry name" value="INOSITOL POLYPHOSPHATE KINASE"/>
    <property type="match status" value="1"/>
</dbReference>
<feature type="region of interest" description="Disordered" evidence="2">
    <location>
        <begin position="1"/>
        <end position="113"/>
    </location>
</feature>
<gene>
    <name evidence="3" type="primary">KCS1_2</name>
    <name evidence="3" type="ORF">SLS59_003926</name>
</gene>
<dbReference type="PANTHER" id="PTHR12400:SF21">
    <property type="entry name" value="KINASE"/>
    <property type="match status" value="1"/>
</dbReference>
<feature type="compositionally biased region" description="Polar residues" evidence="2">
    <location>
        <begin position="9"/>
        <end position="19"/>
    </location>
</feature>
<dbReference type="EC" id="2.7.-.-" evidence="1"/>
<dbReference type="EMBL" id="JAKIXB020000010">
    <property type="protein sequence ID" value="KAL1604731.1"/>
    <property type="molecule type" value="Genomic_DNA"/>
</dbReference>
<feature type="compositionally biased region" description="Low complexity" evidence="2">
    <location>
        <begin position="291"/>
        <end position="302"/>
    </location>
</feature>
<feature type="compositionally biased region" description="Basic and acidic residues" evidence="2">
    <location>
        <begin position="402"/>
        <end position="413"/>
    </location>
</feature>